<keyword evidence="3" id="KW-1185">Reference proteome</keyword>
<accession>A0A2A2M3D4</accession>
<dbReference type="EMBL" id="LIAE01005862">
    <property type="protein sequence ID" value="PAV92958.1"/>
    <property type="molecule type" value="Genomic_DNA"/>
</dbReference>
<evidence type="ECO:0000313" key="3">
    <source>
        <dbReference type="Proteomes" id="UP000218231"/>
    </source>
</evidence>
<evidence type="ECO:0000313" key="2">
    <source>
        <dbReference type="EMBL" id="PAV92958.1"/>
    </source>
</evidence>
<protein>
    <submittedName>
        <fullName evidence="2">Uncharacterized protein</fullName>
    </submittedName>
</protein>
<dbReference type="AlphaFoldDB" id="A0A2A2M3D4"/>
<feature type="compositionally biased region" description="Basic and acidic residues" evidence="1">
    <location>
        <begin position="96"/>
        <end position="107"/>
    </location>
</feature>
<dbReference type="Proteomes" id="UP000218231">
    <property type="component" value="Unassembled WGS sequence"/>
</dbReference>
<reference evidence="2 3" key="1">
    <citation type="journal article" date="2017" name="Curr. Biol.">
        <title>Genome architecture and evolution of a unichromosomal asexual nematode.</title>
        <authorList>
            <person name="Fradin H."/>
            <person name="Zegar C."/>
            <person name="Gutwein M."/>
            <person name="Lucas J."/>
            <person name="Kovtun M."/>
            <person name="Corcoran D."/>
            <person name="Baugh L.R."/>
            <person name="Kiontke K."/>
            <person name="Gunsalus K."/>
            <person name="Fitch D.H."/>
            <person name="Piano F."/>
        </authorList>
    </citation>
    <scope>NUCLEOTIDE SEQUENCE [LARGE SCALE GENOMIC DNA]</scope>
    <source>
        <strain evidence="2">PF1309</strain>
    </source>
</reference>
<name>A0A2A2M3D4_9BILA</name>
<comment type="caution">
    <text evidence="2">The sequence shown here is derived from an EMBL/GenBank/DDBJ whole genome shotgun (WGS) entry which is preliminary data.</text>
</comment>
<gene>
    <name evidence="2" type="ORF">WR25_13972</name>
</gene>
<feature type="region of interest" description="Disordered" evidence="1">
    <location>
        <begin position="91"/>
        <end position="111"/>
    </location>
</feature>
<organism evidence="2 3">
    <name type="scientific">Diploscapter pachys</name>
    <dbReference type="NCBI Taxonomy" id="2018661"/>
    <lineage>
        <taxon>Eukaryota</taxon>
        <taxon>Metazoa</taxon>
        <taxon>Ecdysozoa</taxon>
        <taxon>Nematoda</taxon>
        <taxon>Chromadorea</taxon>
        <taxon>Rhabditida</taxon>
        <taxon>Rhabditina</taxon>
        <taxon>Rhabditomorpha</taxon>
        <taxon>Rhabditoidea</taxon>
        <taxon>Rhabditidae</taxon>
        <taxon>Diploscapter</taxon>
    </lineage>
</organism>
<evidence type="ECO:0000256" key="1">
    <source>
        <dbReference type="SAM" id="MobiDB-lite"/>
    </source>
</evidence>
<proteinExistence type="predicted"/>
<sequence>MVAGLRLALLHDDRHDVLDAVERHGRVRLALRTVIGGIDDRLRAEAFVEQAEVAAGHGFEVLALLEQVDVADFAAAAGNGRLFLHLQRRRNGSRGNGEKRTGGDRAKHPGHCSSLPSLEALVKCRYVHIGFILTANS</sequence>